<sequence>MKKNEQPKKLMYRTKEQKETSHDLQTGREGSIRRSLEINLQSESLTSITLARYLHRYPMKKHVYGKKFPTLNTSSHPYCKLLALGISEWEKKEGERRLIKHVKCQPYSTVE</sequence>
<dbReference type="EMBL" id="BMAW01037388">
    <property type="protein sequence ID" value="GFU48230.1"/>
    <property type="molecule type" value="Genomic_DNA"/>
</dbReference>
<proteinExistence type="predicted"/>
<gene>
    <name evidence="2" type="ORF">NPIL_518621</name>
</gene>
<evidence type="ECO:0000313" key="2">
    <source>
        <dbReference type="EMBL" id="GFU48230.1"/>
    </source>
</evidence>
<feature type="region of interest" description="Disordered" evidence="1">
    <location>
        <begin position="1"/>
        <end position="30"/>
    </location>
</feature>
<accession>A0A8X6QWE8</accession>
<keyword evidence="3" id="KW-1185">Reference proteome</keyword>
<organism evidence="2 3">
    <name type="scientific">Nephila pilipes</name>
    <name type="common">Giant wood spider</name>
    <name type="synonym">Nephila maculata</name>
    <dbReference type="NCBI Taxonomy" id="299642"/>
    <lineage>
        <taxon>Eukaryota</taxon>
        <taxon>Metazoa</taxon>
        <taxon>Ecdysozoa</taxon>
        <taxon>Arthropoda</taxon>
        <taxon>Chelicerata</taxon>
        <taxon>Arachnida</taxon>
        <taxon>Araneae</taxon>
        <taxon>Araneomorphae</taxon>
        <taxon>Entelegynae</taxon>
        <taxon>Araneoidea</taxon>
        <taxon>Nephilidae</taxon>
        <taxon>Nephila</taxon>
    </lineage>
</organism>
<dbReference type="Proteomes" id="UP000887013">
    <property type="component" value="Unassembled WGS sequence"/>
</dbReference>
<evidence type="ECO:0000313" key="3">
    <source>
        <dbReference type="Proteomes" id="UP000887013"/>
    </source>
</evidence>
<evidence type="ECO:0000256" key="1">
    <source>
        <dbReference type="SAM" id="MobiDB-lite"/>
    </source>
</evidence>
<reference evidence="2" key="1">
    <citation type="submission" date="2020-08" db="EMBL/GenBank/DDBJ databases">
        <title>Multicomponent nature underlies the extraordinary mechanical properties of spider dragline silk.</title>
        <authorList>
            <person name="Kono N."/>
            <person name="Nakamura H."/>
            <person name="Mori M."/>
            <person name="Yoshida Y."/>
            <person name="Ohtoshi R."/>
            <person name="Malay A.D."/>
            <person name="Moran D.A.P."/>
            <person name="Tomita M."/>
            <person name="Numata K."/>
            <person name="Arakawa K."/>
        </authorList>
    </citation>
    <scope>NUCLEOTIDE SEQUENCE</scope>
</reference>
<name>A0A8X6QWE8_NEPPI</name>
<dbReference type="AlphaFoldDB" id="A0A8X6QWE8"/>
<protein>
    <submittedName>
        <fullName evidence="2">Uncharacterized protein</fullName>
    </submittedName>
</protein>
<comment type="caution">
    <text evidence="2">The sequence shown here is derived from an EMBL/GenBank/DDBJ whole genome shotgun (WGS) entry which is preliminary data.</text>
</comment>